<feature type="compositionally biased region" description="Low complexity" evidence="5">
    <location>
        <begin position="497"/>
        <end position="514"/>
    </location>
</feature>
<evidence type="ECO:0000256" key="5">
    <source>
        <dbReference type="SAM" id="MobiDB-lite"/>
    </source>
</evidence>
<dbReference type="Gene3D" id="2.60.120.260">
    <property type="entry name" value="Galactose-binding domain-like"/>
    <property type="match status" value="1"/>
</dbReference>
<feature type="domain" description="SUN" evidence="6">
    <location>
        <begin position="828"/>
        <end position="1032"/>
    </location>
</feature>
<feature type="compositionally biased region" description="Basic and acidic residues" evidence="5">
    <location>
        <begin position="216"/>
        <end position="235"/>
    </location>
</feature>
<feature type="compositionally biased region" description="Polar residues" evidence="5">
    <location>
        <begin position="48"/>
        <end position="57"/>
    </location>
</feature>
<accession>A0AA40C7K3</accession>
<dbReference type="GO" id="GO:0043495">
    <property type="term" value="F:protein-membrane adaptor activity"/>
    <property type="evidence" value="ECO:0007669"/>
    <property type="project" value="TreeGrafter"/>
</dbReference>
<feature type="region of interest" description="Disordered" evidence="5">
    <location>
        <begin position="1"/>
        <end position="34"/>
    </location>
</feature>
<name>A0AA40C7K3_9PEZI</name>
<proteinExistence type="predicted"/>
<keyword evidence="2" id="KW-0812">Transmembrane</keyword>
<dbReference type="InterPro" id="IPR045119">
    <property type="entry name" value="SUN1-5"/>
</dbReference>
<evidence type="ECO:0000313" key="8">
    <source>
        <dbReference type="Proteomes" id="UP001175000"/>
    </source>
</evidence>
<feature type="compositionally biased region" description="Polar residues" evidence="5">
    <location>
        <begin position="22"/>
        <end position="31"/>
    </location>
</feature>
<keyword evidence="4" id="KW-0472">Membrane</keyword>
<keyword evidence="8" id="KW-1185">Reference proteome</keyword>
<comment type="subcellular location">
    <subcellularLocation>
        <location evidence="1">Membrane</location>
    </subcellularLocation>
</comment>
<feature type="compositionally biased region" description="Polar residues" evidence="5">
    <location>
        <begin position="1"/>
        <end position="15"/>
    </location>
</feature>
<comment type="caution">
    <text evidence="7">The sequence shown here is derived from an EMBL/GenBank/DDBJ whole genome shotgun (WGS) entry which is preliminary data.</text>
</comment>
<reference evidence="7" key="1">
    <citation type="submission" date="2023-06" db="EMBL/GenBank/DDBJ databases">
        <title>Genome-scale phylogeny and comparative genomics of the fungal order Sordariales.</title>
        <authorList>
            <consortium name="Lawrence Berkeley National Laboratory"/>
            <person name="Hensen N."/>
            <person name="Bonometti L."/>
            <person name="Westerberg I."/>
            <person name="Brannstrom I.O."/>
            <person name="Guillou S."/>
            <person name="Cros-Aarteil S."/>
            <person name="Calhoun S."/>
            <person name="Haridas S."/>
            <person name="Kuo A."/>
            <person name="Mondo S."/>
            <person name="Pangilinan J."/>
            <person name="Riley R."/>
            <person name="Labutti K."/>
            <person name="Andreopoulos B."/>
            <person name="Lipzen A."/>
            <person name="Chen C."/>
            <person name="Yanf M."/>
            <person name="Daum C."/>
            <person name="Ng V."/>
            <person name="Clum A."/>
            <person name="Steindorff A."/>
            <person name="Ohm R."/>
            <person name="Martin F."/>
            <person name="Silar P."/>
            <person name="Natvig D."/>
            <person name="Lalanne C."/>
            <person name="Gautier V."/>
            <person name="Ament-Velasquez S.L."/>
            <person name="Kruys A."/>
            <person name="Hutchinson M.I."/>
            <person name="Powell A.J."/>
            <person name="Barry K."/>
            <person name="Miller A.N."/>
            <person name="Grigoriev I.V."/>
            <person name="Debuchy R."/>
            <person name="Gladieux P."/>
            <person name="Thoren M.H."/>
            <person name="Johannesson H."/>
        </authorList>
    </citation>
    <scope>NUCLEOTIDE SEQUENCE</scope>
    <source>
        <strain evidence="7">CBS 606.72</strain>
    </source>
</reference>
<feature type="region of interest" description="Disordered" evidence="5">
    <location>
        <begin position="85"/>
        <end position="553"/>
    </location>
</feature>
<evidence type="ECO:0000256" key="1">
    <source>
        <dbReference type="ARBA" id="ARBA00004370"/>
    </source>
</evidence>
<dbReference type="PANTHER" id="PTHR12911:SF8">
    <property type="entry name" value="KLAROID PROTEIN-RELATED"/>
    <property type="match status" value="1"/>
</dbReference>
<feature type="compositionally biased region" description="Acidic residues" evidence="5">
    <location>
        <begin position="115"/>
        <end position="128"/>
    </location>
</feature>
<feature type="region of interest" description="Disordered" evidence="5">
    <location>
        <begin position="44"/>
        <end position="63"/>
    </location>
</feature>
<feature type="compositionally biased region" description="Polar residues" evidence="5">
    <location>
        <begin position="330"/>
        <end position="342"/>
    </location>
</feature>
<dbReference type="Proteomes" id="UP001175000">
    <property type="component" value="Unassembled WGS sequence"/>
</dbReference>
<dbReference type="PROSITE" id="PS51469">
    <property type="entry name" value="SUN"/>
    <property type="match status" value="1"/>
</dbReference>
<evidence type="ECO:0000259" key="6">
    <source>
        <dbReference type="PROSITE" id="PS51469"/>
    </source>
</evidence>
<feature type="compositionally biased region" description="Acidic residues" evidence="5">
    <location>
        <begin position="141"/>
        <end position="159"/>
    </location>
</feature>
<dbReference type="EMBL" id="JAULSU010000002">
    <property type="protein sequence ID" value="KAK0627544.1"/>
    <property type="molecule type" value="Genomic_DNA"/>
</dbReference>
<protein>
    <recommendedName>
        <fullName evidence="6">SUN domain-containing protein</fullName>
    </recommendedName>
</protein>
<feature type="compositionally biased region" description="Basic and acidic residues" evidence="5">
    <location>
        <begin position="361"/>
        <end position="370"/>
    </location>
</feature>
<evidence type="ECO:0000256" key="2">
    <source>
        <dbReference type="ARBA" id="ARBA00022692"/>
    </source>
</evidence>
<feature type="compositionally biased region" description="Basic and acidic residues" evidence="5">
    <location>
        <begin position="267"/>
        <end position="293"/>
    </location>
</feature>
<evidence type="ECO:0000313" key="7">
    <source>
        <dbReference type="EMBL" id="KAK0627544.1"/>
    </source>
</evidence>
<feature type="compositionally biased region" description="Basic and acidic residues" evidence="5">
    <location>
        <begin position="162"/>
        <end position="172"/>
    </location>
</feature>
<gene>
    <name evidence="7" type="ORF">B0T14DRAFT_138622</name>
</gene>
<feature type="compositionally biased region" description="Polar residues" evidence="5">
    <location>
        <begin position="301"/>
        <end position="317"/>
    </location>
</feature>
<dbReference type="GO" id="GO:0034993">
    <property type="term" value="C:meiotic nuclear membrane microtubule tethering complex"/>
    <property type="evidence" value="ECO:0007669"/>
    <property type="project" value="TreeGrafter"/>
</dbReference>
<sequence>MPPRATRSNAANATPSRALRGSSPTASSMRSSDVRLLDSVRSPLVSKHSISYGSPLTQLPDRRSTVGDAKLASVAARVFKQVKKDNRTSKGRLYVDGQPVTGANKAPSPARSAPEDEVELVYNPDDDSPGNGIIGQNSGGDDADEVMGEAGEEVEEEVAEGLARESQLETRGKRSRRRKEDLEDGSPVGDEAPEQQSADTAARYERVKAATLTAKKASDMEVAKKEAIAARKAAREAAAMKAATGEGASTTRKRRRDDEAQAEEDLERIGREARQRRERLDEANRQAEERQTRQQESAQRLNTQPNIPTTGIATGNSRRPPATPFGASLGNLQPSVPNTARSWQEEGNLYGAASVSSSPPHDGDSPDIARKTNPPSAWNVVRQPPEPIMSGARNPPLPPHLQPPELLGQTRDAGRVDPGVFRAPEFEPNRPASGLGNEGHVSYLGPAPRMPLGSLKGVGKQSRNQPDWRHGGNFGGSHQDDATGVKPGKENGDADDSNSNSSPSEAPSEPSSDNGQDEYDSESQPTDDGGAPPDAPDVEETTPQETARQEWRWPKFKRISTPWKFTPWNLLKLIAIALIIIPTFQFLRSAVLPPPPILSDEQFDRLNGFLRDPSVLTPDARDNLKALLPRMIHVQRDRAGKLVIDNEFWHAIKARVQEDESILTLDDRSKLSERHWKALKDQFPIGTAPPVVQSWDSWLKLNEKKVINLVGRHFDNIIEEKLPSNVVSSEEFLRELQAGLAKQKKEMAGDLSDIKAMINSAIEDVTKLKSSANTPKGMAEAEVSKLVDKIVNKAIAKAQLKHAAKNNIGSATDPELQNRINHFAFGNGAAIEVSLTSPTFKMGRPRVGGSAWISNGKKSPQFIREGHAALTPWEEPGHCWCAAIIGVDNSTYPADVGVQTANLVIPEFIVLEHINPAETNDPEAMPKEVEVWAYIIEPQREKAKDWAVASFPRTYAELNRHDLMADTAGLVKIAEFTYKYEASTNGVFVKKLSEQLIEPLKAATDTILVRVRTNHGADHTCFYRIRMYGQNYDIFDFVQKPAEPEPQVFTDEEEDPWWKLW</sequence>
<keyword evidence="3" id="KW-1133">Transmembrane helix</keyword>
<feature type="compositionally biased region" description="Basic and acidic residues" evidence="5">
    <location>
        <begin position="478"/>
        <end position="492"/>
    </location>
</feature>
<dbReference type="PANTHER" id="PTHR12911">
    <property type="entry name" value="SAD1/UNC-84-LIKE PROTEIN-RELATED"/>
    <property type="match status" value="1"/>
</dbReference>
<dbReference type="AlphaFoldDB" id="A0AA40C7K3"/>
<evidence type="ECO:0000256" key="3">
    <source>
        <dbReference type="ARBA" id="ARBA00022989"/>
    </source>
</evidence>
<dbReference type="InterPro" id="IPR012919">
    <property type="entry name" value="SUN_dom"/>
</dbReference>
<evidence type="ECO:0000256" key="4">
    <source>
        <dbReference type="ARBA" id="ARBA00023136"/>
    </source>
</evidence>
<organism evidence="7 8">
    <name type="scientific">Immersiella caudata</name>
    <dbReference type="NCBI Taxonomy" id="314043"/>
    <lineage>
        <taxon>Eukaryota</taxon>
        <taxon>Fungi</taxon>
        <taxon>Dikarya</taxon>
        <taxon>Ascomycota</taxon>
        <taxon>Pezizomycotina</taxon>
        <taxon>Sordariomycetes</taxon>
        <taxon>Sordariomycetidae</taxon>
        <taxon>Sordariales</taxon>
        <taxon>Lasiosphaeriaceae</taxon>
        <taxon>Immersiella</taxon>
    </lineage>
</organism>